<evidence type="ECO:0000256" key="1">
    <source>
        <dbReference type="ARBA" id="ARBA00004123"/>
    </source>
</evidence>
<evidence type="ECO:0000256" key="3">
    <source>
        <dbReference type="ARBA" id="ARBA00023016"/>
    </source>
</evidence>
<gene>
    <name evidence="7" type="ORF">RJ639_006956</name>
</gene>
<keyword evidence="8" id="KW-1185">Reference proteome</keyword>
<dbReference type="PANTHER" id="PTHR32263">
    <property type="entry name" value="INACTIVE POLY [ADP-RIBOSE] POLYMERASE SRO4-RELATED"/>
    <property type="match status" value="1"/>
</dbReference>
<dbReference type="SUPFAM" id="SSF56399">
    <property type="entry name" value="ADP-ribosylation"/>
    <property type="match status" value="1"/>
</dbReference>
<dbReference type="Pfam" id="PF12174">
    <property type="entry name" value="RST"/>
    <property type="match status" value="1"/>
</dbReference>
<proteinExistence type="predicted"/>
<sequence length="309" mass="34574">MDKLGSEEQVSISLDDHDTLVADSETDSSDTSSLDQFWCFSRNGLIKVEEDRNEYDIIKKGFLVGMGQLGKETDVVAVHRNSYAGLTGQARFETFRIFSQAVAQKCGGSANIKYAWYGGSREEICEIISHGFSRCRRPEKIEVYGHGVYLSPAKFSIDGALSSGVDEDGLRHMLLCRVILGKSEAICAGSDQFQPSSKEFDSGVDNLFAPRKYIIWSAYMNSHIFPNYVISFKAPVGPQRNTASAAKPSSPYMRFPYLMSKLANYLPPSKMELLAKYHNNFRANKMTRSQLIRRVRQVAGDELLMAVIK</sequence>
<name>A0AA88VX62_9ASTE</name>
<evidence type="ECO:0000313" key="7">
    <source>
        <dbReference type="EMBL" id="KAK3017106.1"/>
    </source>
</evidence>
<comment type="caution">
    <text evidence="7">The sequence shown here is derived from an EMBL/GenBank/DDBJ whole genome shotgun (WGS) entry which is preliminary data.</text>
</comment>
<dbReference type="Proteomes" id="UP001188597">
    <property type="component" value="Unassembled WGS sequence"/>
</dbReference>
<feature type="domain" description="PARP catalytic" evidence="5">
    <location>
        <begin position="32"/>
        <end position="253"/>
    </location>
</feature>
<dbReference type="PANTHER" id="PTHR32263:SF14">
    <property type="entry name" value="INACTIVE POLY [ADP-RIBOSE] POLYMERASE SRO2-RELATED"/>
    <property type="match status" value="1"/>
</dbReference>
<dbReference type="AlphaFoldDB" id="A0AA88VX62"/>
<organism evidence="7 8">
    <name type="scientific">Escallonia herrerae</name>
    <dbReference type="NCBI Taxonomy" id="1293975"/>
    <lineage>
        <taxon>Eukaryota</taxon>
        <taxon>Viridiplantae</taxon>
        <taxon>Streptophyta</taxon>
        <taxon>Embryophyta</taxon>
        <taxon>Tracheophyta</taxon>
        <taxon>Spermatophyta</taxon>
        <taxon>Magnoliopsida</taxon>
        <taxon>eudicotyledons</taxon>
        <taxon>Gunneridae</taxon>
        <taxon>Pentapetalae</taxon>
        <taxon>asterids</taxon>
        <taxon>campanulids</taxon>
        <taxon>Escalloniales</taxon>
        <taxon>Escalloniaceae</taxon>
        <taxon>Escallonia</taxon>
    </lineage>
</organism>
<keyword evidence="4" id="KW-0539">Nucleus</keyword>
<reference evidence="7" key="1">
    <citation type="submission" date="2022-12" db="EMBL/GenBank/DDBJ databases">
        <title>Draft genome assemblies for two species of Escallonia (Escalloniales).</title>
        <authorList>
            <person name="Chanderbali A."/>
            <person name="Dervinis C."/>
            <person name="Anghel I."/>
            <person name="Soltis D."/>
            <person name="Soltis P."/>
            <person name="Zapata F."/>
        </authorList>
    </citation>
    <scope>NUCLEOTIDE SEQUENCE</scope>
    <source>
        <strain evidence="7">UCBG64.0493</strain>
        <tissue evidence="7">Leaf</tissue>
    </source>
</reference>
<dbReference type="Gene3D" id="3.90.228.10">
    <property type="match status" value="1"/>
</dbReference>
<dbReference type="GO" id="GO:0005634">
    <property type="term" value="C:nucleus"/>
    <property type="evidence" value="ECO:0007669"/>
    <property type="project" value="UniProtKB-SubCell"/>
</dbReference>
<evidence type="ECO:0000313" key="8">
    <source>
        <dbReference type="Proteomes" id="UP001188597"/>
    </source>
</evidence>
<dbReference type="InterPro" id="IPR044964">
    <property type="entry name" value="RCD1/SRO1-5"/>
</dbReference>
<dbReference type="PROSITE" id="PS51059">
    <property type="entry name" value="PARP_CATALYTIC"/>
    <property type="match status" value="1"/>
</dbReference>
<keyword evidence="2" id="KW-0217">Developmental protein</keyword>
<dbReference type="PROSITE" id="PS51879">
    <property type="entry name" value="RST"/>
    <property type="match status" value="1"/>
</dbReference>
<protein>
    <recommendedName>
        <fullName evidence="9">Poly [ADP-ribose] polymerase</fullName>
    </recommendedName>
</protein>
<dbReference type="Pfam" id="PF00644">
    <property type="entry name" value="PARP"/>
    <property type="match status" value="1"/>
</dbReference>
<comment type="subcellular location">
    <subcellularLocation>
        <location evidence="1">Nucleus</location>
    </subcellularLocation>
</comment>
<dbReference type="InterPro" id="IPR022003">
    <property type="entry name" value="RST"/>
</dbReference>
<dbReference type="InterPro" id="IPR012317">
    <property type="entry name" value="Poly(ADP-ribose)pol_cat_dom"/>
</dbReference>
<accession>A0AA88VX62</accession>
<evidence type="ECO:0000256" key="2">
    <source>
        <dbReference type="ARBA" id="ARBA00022473"/>
    </source>
</evidence>
<dbReference type="GO" id="GO:0003950">
    <property type="term" value="F:NAD+ poly-ADP-ribosyltransferase activity"/>
    <property type="evidence" value="ECO:0007669"/>
    <property type="project" value="InterPro"/>
</dbReference>
<dbReference type="EMBL" id="JAVXUP010001025">
    <property type="protein sequence ID" value="KAK3017106.1"/>
    <property type="molecule type" value="Genomic_DNA"/>
</dbReference>
<feature type="non-terminal residue" evidence="7">
    <location>
        <position position="1"/>
    </location>
</feature>
<evidence type="ECO:0008006" key="9">
    <source>
        <dbReference type="Google" id="ProtNLM"/>
    </source>
</evidence>
<evidence type="ECO:0000259" key="6">
    <source>
        <dbReference type="PROSITE" id="PS51879"/>
    </source>
</evidence>
<evidence type="ECO:0000256" key="4">
    <source>
        <dbReference type="ARBA" id="ARBA00023242"/>
    </source>
</evidence>
<evidence type="ECO:0000259" key="5">
    <source>
        <dbReference type="PROSITE" id="PS51059"/>
    </source>
</evidence>
<feature type="domain" description="RST" evidence="6">
    <location>
        <begin position="246"/>
        <end position="309"/>
    </location>
</feature>
<keyword evidence="3" id="KW-0346">Stress response</keyword>